<dbReference type="InterPro" id="IPR017517">
    <property type="entry name" value="Maleyloyr_isom"/>
</dbReference>
<protein>
    <submittedName>
        <fullName evidence="2">Maleylpyruvate isomerase N-terminal domain-containing protein</fullName>
    </submittedName>
</protein>
<accession>A0ABW5GXA8</accession>
<dbReference type="SUPFAM" id="SSF109854">
    <property type="entry name" value="DinB/YfiT-like putative metalloenzymes"/>
    <property type="match status" value="1"/>
</dbReference>
<name>A0ABW5GXA8_9PSEU</name>
<evidence type="ECO:0000313" key="3">
    <source>
        <dbReference type="Proteomes" id="UP001597419"/>
    </source>
</evidence>
<keyword evidence="3" id="KW-1185">Reference proteome</keyword>
<organism evidence="2 3">
    <name type="scientific">Amycolatopsis samaneae</name>
    <dbReference type="NCBI Taxonomy" id="664691"/>
    <lineage>
        <taxon>Bacteria</taxon>
        <taxon>Bacillati</taxon>
        <taxon>Actinomycetota</taxon>
        <taxon>Actinomycetes</taxon>
        <taxon>Pseudonocardiales</taxon>
        <taxon>Pseudonocardiaceae</taxon>
        <taxon>Amycolatopsis</taxon>
    </lineage>
</organism>
<dbReference type="EMBL" id="JBHUKU010000033">
    <property type="protein sequence ID" value="MFD2465568.1"/>
    <property type="molecule type" value="Genomic_DNA"/>
</dbReference>
<dbReference type="NCBIfam" id="TIGR03083">
    <property type="entry name" value="maleylpyruvate isomerase family mycothiol-dependent enzyme"/>
    <property type="match status" value="1"/>
</dbReference>
<comment type="caution">
    <text evidence="2">The sequence shown here is derived from an EMBL/GenBank/DDBJ whole genome shotgun (WGS) entry which is preliminary data.</text>
</comment>
<dbReference type="Gene3D" id="1.20.120.450">
    <property type="entry name" value="dinb family like domain"/>
    <property type="match status" value="1"/>
</dbReference>
<dbReference type="InterPro" id="IPR024344">
    <property type="entry name" value="MDMPI_metal-binding"/>
</dbReference>
<reference evidence="3" key="1">
    <citation type="journal article" date="2019" name="Int. J. Syst. Evol. Microbiol.">
        <title>The Global Catalogue of Microorganisms (GCM) 10K type strain sequencing project: providing services to taxonomists for standard genome sequencing and annotation.</title>
        <authorList>
            <consortium name="The Broad Institute Genomics Platform"/>
            <consortium name="The Broad Institute Genome Sequencing Center for Infectious Disease"/>
            <person name="Wu L."/>
            <person name="Ma J."/>
        </authorList>
    </citation>
    <scope>NUCLEOTIDE SEQUENCE [LARGE SCALE GENOMIC DNA]</scope>
    <source>
        <strain evidence="3">CGMCC 4.7643</strain>
    </source>
</reference>
<evidence type="ECO:0000259" key="1">
    <source>
        <dbReference type="Pfam" id="PF11716"/>
    </source>
</evidence>
<dbReference type="Proteomes" id="UP001597419">
    <property type="component" value="Unassembled WGS sequence"/>
</dbReference>
<dbReference type="InterPro" id="IPR034660">
    <property type="entry name" value="DinB/YfiT-like"/>
</dbReference>
<proteinExistence type="predicted"/>
<feature type="domain" description="Mycothiol-dependent maleylpyruvate isomerase metal-binding" evidence="1">
    <location>
        <begin position="13"/>
        <end position="149"/>
    </location>
</feature>
<gene>
    <name evidence="2" type="ORF">ACFSYJ_43655</name>
</gene>
<dbReference type="GO" id="GO:0016853">
    <property type="term" value="F:isomerase activity"/>
    <property type="evidence" value="ECO:0007669"/>
    <property type="project" value="UniProtKB-KW"/>
</dbReference>
<dbReference type="Pfam" id="PF11716">
    <property type="entry name" value="MDMPI_N"/>
    <property type="match status" value="1"/>
</dbReference>
<dbReference type="RefSeq" id="WP_345406845.1">
    <property type="nucleotide sequence ID" value="NZ_BAABHG010000021.1"/>
</dbReference>
<sequence>MTTSSTAYLTWMRAGTERLLGIVDGLEEPRFAEPSSLPGWTIGHLVAHVHYNACALGRLASWAATGVETPMYAGAEQREREISTGAALPPAELKELVRESAARLDSLLSALTDEQWTSHVVTAQGRTVSAEEIPWLRVREVVVHGVDLAGDTWEQWPEELLEALVREIVEQRLARGQAAVLAGVLTGRSSGPLPPWL</sequence>
<evidence type="ECO:0000313" key="2">
    <source>
        <dbReference type="EMBL" id="MFD2465568.1"/>
    </source>
</evidence>
<keyword evidence="2" id="KW-0413">Isomerase</keyword>